<reference evidence="3 5" key="1">
    <citation type="submission" date="2016-01" db="EMBL/GenBank/DDBJ databases">
        <title>Characterization of the Clostridium difficile lineages that are prevalent in Hong Kong and China.</title>
        <authorList>
            <person name="Kwok J.S.-L."/>
            <person name="Lam W.-Y."/>
            <person name="Ip M."/>
            <person name="Chan T.-F."/>
            <person name="Hawkey P.M."/>
            <person name="Tsui S.K.-W."/>
        </authorList>
    </citation>
    <scope>NUCLEOTIDE SEQUENCE [LARGE SCALE GENOMIC DNA]</scope>
    <source>
        <strain evidence="3 5">300064</strain>
    </source>
</reference>
<dbReference type="KEGG" id="cbut:ATN24_12985"/>
<accession>A0A2S7FDE9</accession>
<evidence type="ECO:0000313" key="1">
    <source>
        <dbReference type="EMBL" id="GEQ23346.1"/>
    </source>
</evidence>
<gene>
    <name evidence="3" type="ORF">AWN73_10255</name>
    <name evidence="1" type="ORF">CBU02nite_38520</name>
    <name evidence="4" type="ORF">FF104_11570</name>
    <name evidence="2" type="ORF">GND98_004515</name>
</gene>
<evidence type="ECO:0000313" key="4">
    <source>
        <dbReference type="EMBL" id="QMW91581.1"/>
    </source>
</evidence>
<dbReference type="RefSeq" id="WP_002580749.1">
    <property type="nucleotide sequence ID" value="NZ_AP019716.1"/>
</dbReference>
<name>A0A2S7FDE9_CLOBU</name>
<dbReference type="EMBL" id="BKBC01000102">
    <property type="protein sequence ID" value="GEQ23346.1"/>
    <property type="molecule type" value="Genomic_DNA"/>
</dbReference>
<evidence type="ECO:0000313" key="5">
    <source>
        <dbReference type="Proteomes" id="UP000238081"/>
    </source>
</evidence>
<organism evidence="3 5">
    <name type="scientific">Clostridium butyricum</name>
    <dbReference type="NCBI Taxonomy" id="1492"/>
    <lineage>
        <taxon>Bacteria</taxon>
        <taxon>Bacillati</taxon>
        <taxon>Bacillota</taxon>
        <taxon>Clostridia</taxon>
        <taxon>Eubacteriales</taxon>
        <taxon>Clostridiaceae</taxon>
        <taxon>Clostridium</taxon>
    </lineage>
</organism>
<dbReference type="Proteomes" id="UP000321089">
    <property type="component" value="Unassembled WGS sequence"/>
</dbReference>
<reference evidence="1 6" key="3">
    <citation type="submission" date="2019-07" db="EMBL/GenBank/DDBJ databases">
        <title>Whole genome shotgun sequence of Clostridium butyricum NBRC 3858.</title>
        <authorList>
            <person name="Hosoyama A."/>
            <person name="Uohara A."/>
            <person name="Ohji S."/>
            <person name="Ichikawa N."/>
        </authorList>
    </citation>
    <scope>NUCLEOTIDE SEQUENCE [LARGE SCALE GENOMIC DNA]</scope>
    <source>
        <strain evidence="1 6">NBRC 3858</strain>
    </source>
</reference>
<sequence length="203" mass="24284">MDNFNFENLNGEEIWEKLYNKELNTKKNILEYIEMTGILIKEKVDIYQIESTYNFIYKKIDEMGAIIKPNTVMFLQNKLKEKLGKYVSLKDPKMQSTFIEFFKEAYPKGERRKDFTWVLLDINNISDEQIWTTLKYINRECLNEDLFLDDEEIEDIVKVIGKLVRNNNIKYINDIRSLSTLNSILKIKVIEDKGKFKVKRLEK</sequence>
<reference evidence="4 8" key="2">
    <citation type="submission" date="2019-05" db="EMBL/GenBank/DDBJ databases">
        <authorList>
            <person name="Schori C."/>
            <person name="Ahrens C."/>
        </authorList>
    </citation>
    <scope>NUCLEOTIDE SEQUENCE [LARGE SCALE GENOMIC DNA]</scope>
    <source>
        <strain evidence="4 8">DSM 10702</strain>
    </source>
</reference>
<dbReference type="Proteomes" id="UP000515243">
    <property type="component" value="Chromosome 1"/>
</dbReference>
<dbReference type="OrthoDB" id="1933178at2"/>
<dbReference type="EMBL" id="WOFV02000008">
    <property type="protein sequence ID" value="NAS17153.1"/>
    <property type="molecule type" value="Genomic_DNA"/>
</dbReference>
<evidence type="ECO:0000313" key="6">
    <source>
        <dbReference type="Proteomes" id="UP000321089"/>
    </source>
</evidence>
<dbReference type="AlphaFoldDB" id="A0A2S7FDE9"/>
<reference evidence="2 7" key="4">
    <citation type="submission" date="2020-01" db="EMBL/GenBank/DDBJ databases">
        <title>Genome sequence of a 1,3-propanediol producer, Clostridium butyricum S3.</title>
        <authorList>
            <person name="Zhou J."/>
        </authorList>
    </citation>
    <scope>NUCLEOTIDE SEQUENCE [LARGE SCALE GENOMIC DNA]</scope>
    <source>
        <strain evidence="2 7">S3</strain>
    </source>
</reference>
<evidence type="ECO:0000313" key="8">
    <source>
        <dbReference type="Proteomes" id="UP000515243"/>
    </source>
</evidence>
<dbReference type="EMBL" id="CP040626">
    <property type="protein sequence ID" value="QMW91581.1"/>
    <property type="molecule type" value="Genomic_DNA"/>
</dbReference>
<evidence type="ECO:0000313" key="3">
    <source>
        <dbReference type="EMBL" id="PPV16244.1"/>
    </source>
</evidence>
<proteinExistence type="predicted"/>
<dbReference type="GeneID" id="92944814"/>
<dbReference type="Proteomes" id="UP000238081">
    <property type="component" value="Unassembled WGS sequence"/>
</dbReference>
<dbReference type="EMBL" id="LRDH01000088">
    <property type="protein sequence ID" value="PPV16244.1"/>
    <property type="molecule type" value="Genomic_DNA"/>
</dbReference>
<dbReference type="Proteomes" id="UP000474042">
    <property type="component" value="Unassembled WGS sequence"/>
</dbReference>
<evidence type="ECO:0000313" key="2">
    <source>
        <dbReference type="EMBL" id="NAS17153.1"/>
    </source>
</evidence>
<protein>
    <submittedName>
        <fullName evidence="3">Uncharacterized protein</fullName>
    </submittedName>
</protein>
<evidence type="ECO:0000313" key="7">
    <source>
        <dbReference type="Proteomes" id="UP000474042"/>
    </source>
</evidence>